<dbReference type="Proteomes" id="UP000198756">
    <property type="component" value="Unassembled WGS sequence"/>
</dbReference>
<dbReference type="InterPro" id="IPR032508">
    <property type="entry name" value="FecR_C"/>
</dbReference>
<reference evidence="5" key="1">
    <citation type="submission" date="2016-10" db="EMBL/GenBank/DDBJ databases">
        <authorList>
            <person name="Varghese N."/>
            <person name="Submissions S."/>
        </authorList>
    </citation>
    <scope>NUCLEOTIDE SEQUENCE [LARGE SCALE GENOMIC DNA]</scope>
    <source>
        <strain evidence="5">DSM 22703</strain>
    </source>
</reference>
<feature type="transmembrane region" description="Helical" evidence="1">
    <location>
        <begin position="118"/>
        <end position="138"/>
    </location>
</feature>
<name>A0A1G5VBZ9_9BACT</name>
<dbReference type="EMBL" id="FMXE01000003">
    <property type="protein sequence ID" value="SDA43314.1"/>
    <property type="molecule type" value="Genomic_DNA"/>
</dbReference>
<feature type="domain" description="Protein FecR C-terminal" evidence="3">
    <location>
        <begin position="294"/>
        <end position="362"/>
    </location>
</feature>
<dbReference type="PIRSF" id="PIRSF018266">
    <property type="entry name" value="FecR"/>
    <property type="match status" value="1"/>
</dbReference>
<protein>
    <submittedName>
        <fullName evidence="4">FecR family protein</fullName>
    </submittedName>
</protein>
<evidence type="ECO:0000313" key="4">
    <source>
        <dbReference type="EMBL" id="SDA43314.1"/>
    </source>
</evidence>
<keyword evidence="5" id="KW-1185">Reference proteome</keyword>
<dbReference type="InterPro" id="IPR012373">
    <property type="entry name" value="Ferrdict_sens_TM"/>
</dbReference>
<dbReference type="Gene3D" id="2.60.120.1440">
    <property type="match status" value="1"/>
</dbReference>
<organism evidence="4 5">
    <name type="scientific">Algoriphagus alkaliphilus</name>
    <dbReference type="NCBI Taxonomy" id="279824"/>
    <lineage>
        <taxon>Bacteria</taxon>
        <taxon>Pseudomonadati</taxon>
        <taxon>Bacteroidota</taxon>
        <taxon>Cytophagia</taxon>
        <taxon>Cytophagales</taxon>
        <taxon>Cyclobacteriaceae</taxon>
        <taxon>Algoriphagus</taxon>
    </lineage>
</organism>
<dbReference type="STRING" id="279824.SAMN03080617_00425"/>
<dbReference type="Gene3D" id="3.55.50.30">
    <property type="match status" value="1"/>
</dbReference>
<dbReference type="Pfam" id="PF16344">
    <property type="entry name" value="FecR_C"/>
    <property type="match status" value="1"/>
</dbReference>
<keyword evidence="1" id="KW-1133">Transmembrane helix</keyword>
<dbReference type="InterPro" id="IPR006860">
    <property type="entry name" value="FecR"/>
</dbReference>
<dbReference type="OrthoDB" id="1099916at2"/>
<dbReference type="PANTHER" id="PTHR30273">
    <property type="entry name" value="PERIPLASMIC SIGNAL SENSOR AND SIGMA FACTOR ACTIVATOR FECR-RELATED"/>
    <property type="match status" value="1"/>
</dbReference>
<evidence type="ECO:0000313" key="5">
    <source>
        <dbReference type="Proteomes" id="UP000198756"/>
    </source>
</evidence>
<sequence length="365" mass="42243">MDISKYTVEDFALNREFRAWVFSPSQSLNKYWERLFEKYPAQVKNAKIAKEILLNLNYPNHQFLEREYLEVWDRIDRETEEWEKKKTKTVKVVSLNSQSLLGKYENSGKQIVWFSQELRVAGILLVAFSLSLIFGLFFKKEPVKTEYIADAVYEEYSAPPGVKSTLTMQDGSKVLLNSGSSVRFIKNFEEDKRIIYLEGEAYFEVAKDTLRPFSVITGEVTTTALGTSFNISAYRHEVLKIALVEGKVAVDVVQTEDSRVLLEKGEALKINTNSGEVKKEMFDSELVIAWTKKKIIFQRVKLAEAVRILENWYGVKFRFQNTPSPDLVLYGVFQDETLENILEGLSYSARFQYKIKNDEVIIIFK</sequence>
<feature type="domain" description="FecR protein" evidence="2">
    <location>
        <begin position="156"/>
        <end position="248"/>
    </location>
</feature>
<keyword evidence="1" id="KW-0812">Transmembrane</keyword>
<accession>A0A1G5VBZ9</accession>
<evidence type="ECO:0000259" key="2">
    <source>
        <dbReference type="Pfam" id="PF04773"/>
    </source>
</evidence>
<dbReference type="Pfam" id="PF04773">
    <property type="entry name" value="FecR"/>
    <property type="match status" value="1"/>
</dbReference>
<proteinExistence type="predicted"/>
<dbReference type="PANTHER" id="PTHR30273:SF2">
    <property type="entry name" value="PROTEIN FECR"/>
    <property type="match status" value="1"/>
</dbReference>
<gene>
    <name evidence="4" type="ORF">SAMN03080617_00425</name>
</gene>
<dbReference type="AlphaFoldDB" id="A0A1G5VBZ9"/>
<dbReference type="GO" id="GO:0016989">
    <property type="term" value="F:sigma factor antagonist activity"/>
    <property type="evidence" value="ECO:0007669"/>
    <property type="project" value="TreeGrafter"/>
</dbReference>
<evidence type="ECO:0000259" key="3">
    <source>
        <dbReference type="Pfam" id="PF16344"/>
    </source>
</evidence>
<evidence type="ECO:0000256" key="1">
    <source>
        <dbReference type="SAM" id="Phobius"/>
    </source>
</evidence>
<keyword evidence="1" id="KW-0472">Membrane</keyword>
<dbReference type="RefSeq" id="WP_092728307.1">
    <property type="nucleotide sequence ID" value="NZ_FMXE01000003.1"/>
</dbReference>